<sequence length="105" mass="11569">MLALNNVKMKFKALFNLLICLSFAFAASSQSSKVDEPKKVLSLNPGLDNPRNSEGDFIALKEGPNMFVYSKYYGESTSDHAPASLAARYSKDQGNTWSAEDRTIV</sequence>
<evidence type="ECO:0000313" key="3">
    <source>
        <dbReference type="Proteomes" id="UP000634668"/>
    </source>
</evidence>
<reference evidence="2" key="2">
    <citation type="submission" date="2020-09" db="EMBL/GenBank/DDBJ databases">
        <authorList>
            <person name="Sun Q."/>
            <person name="Kim S."/>
        </authorList>
    </citation>
    <scope>NUCLEOTIDE SEQUENCE</scope>
    <source>
        <strain evidence="2">KCTC 12113</strain>
    </source>
</reference>
<gene>
    <name evidence="2" type="ORF">GCM10007383_26290</name>
</gene>
<reference evidence="2" key="1">
    <citation type="journal article" date="2014" name="Int. J. Syst. Evol. Microbiol.">
        <title>Complete genome sequence of Corynebacterium casei LMG S-19264T (=DSM 44701T), isolated from a smear-ripened cheese.</title>
        <authorList>
            <consortium name="US DOE Joint Genome Institute (JGI-PGF)"/>
            <person name="Walter F."/>
            <person name="Albersmeier A."/>
            <person name="Kalinowski J."/>
            <person name="Ruckert C."/>
        </authorList>
    </citation>
    <scope>NUCLEOTIDE SEQUENCE</scope>
    <source>
        <strain evidence="2">KCTC 12113</strain>
    </source>
</reference>
<feature type="chain" id="PRO_5036733648" description="Exo-alpha-sialidase" evidence="1">
    <location>
        <begin position="27"/>
        <end position="105"/>
    </location>
</feature>
<comment type="caution">
    <text evidence="2">The sequence shown here is derived from an EMBL/GenBank/DDBJ whole genome shotgun (WGS) entry which is preliminary data.</text>
</comment>
<evidence type="ECO:0000313" key="2">
    <source>
        <dbReference type="EMBL" id="GGW40220.1"/>
    </source>
</evidence>
<accession>A0A918J145</accession>
<dbReference type="Proteomes" id="UP000634668">
    <property type="component" value="Unassembled WGS sequence"/>
</dbReference>
<organism evidence="2 3">
    <name type="scientific">Arenibacter certesii</name>
    <dbReference type="NCBI Taxonomy" id="228955"/>
    <lineage>
        <taxon>Bacteria</taxon>
        <taxon>Pseudomonadati</taxon>
        <taxon>Bacteroidota</taxon>
        <taxon>Flavobacteriia</taxon>
        <taxon>Flavobacteriales</taxon>
        <taxon>Flavobacteriaceae</taxon>
        <taxon>Arenibacter</taxon>
    </lineage>
</organism>
<protein>
    <recommendedName>
        <fullName evidence="4">Exo-alpha-sialidase</fullName>
    </recommendedName>
</protein>
<dbReference type="AlphaFoldDB" id="A0A918J145"/>
<evidence type="ECO:0008006" key="4">
    <source>
        <dbReference type="Google" id="ProtNLM"/>
    </source>
</evidence>
<keyword evidence="1" id="KW-0732">Signal</keyword>
<dbReference type="EMBL" id="BMWP01000018">
    <property type="protein sequence ID" value="GGW40220.1"/>
    <property type="molecule type" value="Genomic_DNA"/>
</dbReference>
<name>A0A918J145_9FLAO</name>
<evidence type="ECO:0000256" key="1">
    <source>
        <dbReference type="SAM" id="SignalP"/>
    </source>
</evidence>
<feature type="signal peptide" evidence="1">
    <location>
        <begin position="1"/>
        <end position="26"/>
    </location>
</feature>
<proteinExistence type="predicted"/>
<keyword evidence="3" id="KW-1185">Reference proteome</keyword>